<evidence type="ECO:0000313" key="4">
    <source>
        <dbReference type="Proteomes" id="UP000217785"/>
    </source>
</evidence>
<proteinExistence type="predicted"/>
<keyword evidence="1" id="KW-1133">Transmembrane helix</keyword>
<comment type="caution">
    <text evidence="3">The sequence shown here is derived from an EMBL/GenBank/DDBJ whole genome shotgun (WGS) entry which is preliminary data.</text>
</comment>
<dbReference type="Proteomes" id="UP000217785">
    <property type="component" value="Unassembled WGS sequence"/>
</dbReference>
<dbReference type="InterPro" id="IPR001173">
    <property type="entry name" value="Glyco_trans_2-like"/>
</dbReference>
<dbReference type="EMBL" id="BDUF01000010">
    <property type="protein sequence ID" value="GAX88864.1"/>
    <property type="molecule type" value="Genomic_DNA"/>
</dbReference>
<organism evidence="3 4">
    <name type="scientific">Effusibacillus lacus</name>
    <dbReference type="NCBI Taxonomy" id="1348429"/>
    <lineage>
        <taxon>Bacteria</taxon>
        <taxon>Bacillati</taxon>
        <taxon>Bacillota</taxon>
        <taxon>Bacilli</taxon>
        <taxon>Bacillales</taxon>
        <taxon>Alicyclobacillaceae</taxon>
        <taxon>Effusibacillus</taxon>
    </lineage>
</organism>
<dbReference type="InterPro" id="IPR029044">
    <property type="entry name" value="Nucleotide-diphossugar_trans"/>
</dbReference>
<feature type="domain" description="Glycosyltransferase 2-like" evidence="2">
    <location>
        <begin position="45"/>
        <end position="101"/>
    </location>
</feature>
<name>A0A292YKG1_9BACL</name>
<keyword evidence="1" id="KW-0472">Membrane</keyword>
<keyword evidence="4" id="KW-1185">Reference proteome</keyword>
<dbReference type="Gene3D" id="3.90.550.10">
    <property type="entry name" value="Spore Coat Polysaccharide Biosynthesis Protein SpsA, Chain A"/>
    <property type="match status" value="1"/>
</dbReference>
<protein>
    <recommendedName>
        <fullName evidence="2">Glycosyltransferase 2-like domain-containing protein</fullName>
    </recommendedName>
</protein>
<keyword evidence="1" id="KW-0812">Transmembrane</keyword>
<evidence type="ECO:0000313" key="3">
    <source>
        <dbReference type="EMBL" id="GAX88864.1"/>
    </source>
</evidence>
<sequence length="144" mass="16739">MLALLIWAFAVYGLIVGVTKLVRFFYRRSSPENRLTLVLLVQDGENYVEGLLRTICYRAFLSKKEMRIVLVDTGSRDTTREIIRRLEENDARIELVESSQEFDPELIRALWAETGTESPFLLIDLRGYKNNRKIIPYLAVIVEL</sequence>
<dbReference type="AlphaFoldDB" id="A0A292YKG1"/>
<accession>A0A292YKG1</accession>
<feature type="transmembrane region" description="Helical" evidence="1">
    <location>
        <begin position="6"/>
        <end position="26"/>
    </location>
</feature>
<dbReference type="RefSeq" id="WP_096180569.1">
    <property type="nucleotide sequence ID" value="NZ_BDUF01000010.1"/>
</dbReference>
<dbReference type="Pfam" id="PF00535">
    <property type="entry name" value="Glycos_transf_2"/>
    <property type="match status" value="1"/>
</dbReference>
<evidence type="ECO:0000256" key="1">
    <source>
        <dbReference type="SAM" id="Phobius"/>
    </source>
</evidence>
<gene>
    <name evidence="3" type="ORF">EFBL_0478</name>
</gene>
<reference evidence="4" key="1">
    <citation type="submission" date="2017-07" db="EMBL/GenBank/DDBJ databases">
        <title>Draft genome sequence of Effusibacillus lacus strain skLN1.</title>
        <authorList>
            <person name="Watanabe M."/>
            <person name="Kojima H."/>
            <person name="Fukui M."/>
        </authorList>
    </citation>
    <scope>NUCLEOTIDE SEQUENCE [LARGE SCALE GENOMIC DNA]</scope>
    <source>
        <strain evidence="4">skLN1</strain>
    </source>
</reference>
<evidence type="ECO:0000259" key="2">
    <source>
        <dbReference type="Pfam" id="PF00535"/>
    </source>
</evidence>
<dbReference type="SUPFAM" id="SSF53448">
    <property type="entry name" value="Nucleotide-diphospho-sugar transferases"/>
    <property type="match status" value="1"/>
</dbReference>